<dbReference type="InterPro" id="IPR035466">
    <property type="entry name" value="GlmS/AgaS_SIS"/>
</dbReference>
<protein>
    <recommendedName>
        <fullName evidence="3 10">Glutamine--fructose-6-phosphate aminotransferase [isomerizing]</fullName>
        <ecNumber evidence="2 10">2.6.1.16</ecNumber>
    </recommendedName>
    <alternativeName>
        <fullName evidence="10">D-fructose-6-phosphate amidotransferase</fullName>
    </alternativeName>
    <alternativeName>
        <fullName evidence="10">GFAT</fullName>
    </alternativeName>
    <alternativeName>
        <fullName evidence="10">Glucosamine-6-phosphate synthase</fullName>
    </alternativeName>
    <alternativeName>
        <fullName evidence="10">Hexosephosphate aminotransferase</fullName>
    </alternativeName>
    <alternativeName>
        <fullName evidence="10">L-glutamine--D-fructose-6-phosphate amidotransferase</fullName>
    </alternativeName>
</protein>
<evidence type="ECO:0000256" key="10">
    <source>
        <dbReference type="HAMAP-Rule" id="MF_00164"/>
    </source>
</evidence>
<evidence type="ECO:0000256" key="1">
    <source>
        <dbReference type="ARBA" id="ARBA00001031"/>
    </source>
</evidence>
<keyword evidence="6 10" id="KW-0808">Transferase</keyword>
<dbReference type="InterPro" id="IPR035490">
    <property type="entry name" value="GlmS/FrlB_SIS"/>
</dbReference>
<evidence type="ECO:0000256" key="4">
    <source>
        <dbReference type="ARBA" id="ARBA00022490"/>
    </source>
</evidence>
<dbReference type="InterPro" id="IPR001347">
    <property type="entry name" value="SIS_dom"/>
</dbReference>
<dbReference type="CDD" id="cd00714">
    <property type="entry name" value="GFAT"/>
    <property type="match status" value="1"/>
</dbReference>
<dbReference type="PROSITE" id="PS51464">
    <property type="entry name" value="SIS"/>
    <property type="match status" value="2"/>
</dbReference>
<dbReference type="Gene3D" id="3.60.20.10">
    <property type="entry name" value="Glutamine Phosphoribosylpyrophosphate, subunit 1, domain 1"/>
    <property type="match status" value="1"/>
</dbReference>
<evidence type="ECO:0000259" key="12">
    <source>
        <dbReference type="PROSITE" id="PS51464"/>
    </source>
</evidence>
<accession>A0A7C1GCT5</accession>
<dbReference type="GO" id="GO:0006487">
    <property type="term" value="P:protein N-linked glycosylation"/>
    <property type="evidence" value="ECO:0007669"/>
    <property type="project" value="TreeGrafter"/>
</dbReference>
<evidence type="ECO:0000313" key="13">
    <source>
        <dbReference type="EMBL" id="HDP15408.1"/>
    </source>
</evidence>
<dbReference type="GO" id="GO:0006047">
    <property type="term" value="P:UDP-N-acetylglucosamine metabolic process"/>
    <property type="evidence" value="ECO:0007669"/>
    <property type="project" value="TreeGrafter"/>
</dbReference>
<comment type="subunit">
    <text evidence="10">Homodimer.</text>
</comment>
<dbReference type="PROSITE" id="PS51278">
    <property type="entry name" value="GATASE_TYPE_2"/>
    <property type="match status" value="1"/>
</dbReference>
<dbReference type="InterPro" id="IPR029055">
    <property type="entry name" value="Ntn_hydrolases_N"/>
</dbReference>
<dbReference type="FunFam" id="3.40.50.10490:FF:000022">
    <property type="entry name" value="Glutamine--fructose-6-phosphate aminotransferase [isomerizing]"/>
    <property type="match status" value="1"/>
</dbReference>
<dbReference type="AlphaFoldDB" id="A0A7C1GCT5"/>
<keyword evidence="7" id="KW-0677">Repeat</keyword>
<dbReference type="HAMAP" id="MF_00164">
    <property type="entry name" value="GlmS"/>
    <property type="match status" value="1"/>
</dbReference>
<evidence type="ECO:0000256" key="6">
    <source>
        <dbReference type="ARBA" id="ARBA00022679"/>
    </source>
</evidence>
<dbReference type="Gene3D" id="3.40.50.10490">
    <property type="entry name" value="Glucose-6-phosphate isomerase like protein, domain 1"/>
    <property type="match status" value="2"/>
</dbReference>
<dbReference type="GO" id="GO:0004360">
    <property type="term" value="F:glutamine-fructose-6-phosphate transaminase (isomerizing) activity"/>
    <property type="evidence" value="ECO:0007669"/>
    <property type="project" value="UniProtKB-UniRule"/>
</dbReference>
<dbReference type="SUPFAM" id="SSF53697">
    <property type="entry name" value="SIS domain"/>
    <property type="match status" value="1"/>
</dbReference>
<comment type="caution">
    <text evidence="13">The sequence shown here is derived from an EMBL/GenBank/DDBJ whole genome shotgun (WGS) entry which is preliminary data.</text>
</comment>
<keyword evidence="5 10" id="KW-0032">Aminotransferase</keyword>
<keyword evidence="8" id="KW-0315">Glutamine amidotransferase</keyword>
<dbReference type="FunFam" id="3.60.20.10:FF:000006">
    <property type="entry name" value="Glutamine--fructose-6-phosphate aminotransferase [isomerizing]"/>
    <property type="match status" value="1"/>
</dbReference>
<dbReference type="Pfam" id="PF01380">
    <property type="entry name" value="SIS"/>
    <property type="match status" value="2"/>
</dbReference>
<feature type="domain" description="SIS" evidence="12">
    <location>
        <begin position="282"/>
        <end position="421"/>
    </location>
</feature>
<dbReference type="InterPro" id="IPR005855">
    <property type="entry name" value="GFAT"/>
</dbReference>
<feature type="domain" description="SIS" evidence="12">
    <location>
        <begin position="455"/>
        <end position="595"/>
    </location>
</feature>
<dbReference type="InterPro" id="IPR017932">
    <property type="entry name" value="GATase_2_dom"/>
</dbReference>
<dbReference type="Pfam" id="PF13522">
    <property type="entry name" value="GATase_6"/>
    <property type="match status" value="1"/>
</dbReference>
<dbReference type="GO" id="GO:0005737">
    <property type="term" value="C:cytoplasm"/>
    <property type="evidence" value="ECO:0007669"/>
    <property type="project" value="UniProtKB-SubCell"/>
</dbReference>
<dbReference type="CDD" id="cd05009">
    <property type="entry name" value="SIS_GlmS_GlmD_2"/>
    <property type="match status" value="1"/>
</dbReference>
<dbReference type="NCBIfam" id="TIGR01135">
    <property type="entry name" value="glmS"/>
    <property type="match status" value="1"/>
</dbReference>
<feature type="initiator methionine" description="Removed" evidence="10">
    <location>
        <position position="1"/>
    </location>
</feature>
<evidence type="ECO:0000256" key="7">
    <source>
        <dbReference type="ARBA" id="ARBA00022737"/>
    </source>
</evidence>
<evidence type="ECO:0000256" key="9">
    <source>
        <dbReference type="ARBA" id="ARBA00055466"/>
    </source>
</evidence>
<dbReference type="GO" id="GO:0005975">
    <property type="term" value="P:carbohydrate metabolic process"/>
    <property type="evidence" value="ECO:0007669"/>
    <property type="project" value="UniProtKB-UniRule"/>
</dbReference>
<dbReference type="EMBL" id="DSAY01000116">
    <property type="protein sequence ID" value="HDP15408.1"/>
    <property type="molecule type" value="Genomic_DNA"/>
</dbReference>
<sequence length="605" mass="66194">MCGIVGIASSNRNVGPLIVDCLKKLEYRGYDSVGVAIVGNHGILIRKGAGKIDSVDEAKCLRCLEGNVGIGHTRWATHGPPTDENAHPHMDCEGRIAVVHNGIIENYMELKKMLIAKGHVFRSATDTEVIAHLLEENSRNNSDFFDVFRRTVRSLSGSYALAVVSVTVPGKIFFARKHSPLVIGLGKDVMFVASDIPAFLDFTNKVIVLNDGELGYIDSGSVYMETIEGKPIDVSSRILVVPWTAEQARKEGFPHFMLKEIHEQPLVIGETIRGFGIDYEKGAEMLVNGKNIFVTAAGTSFHASLYFALLTMKLSSQKVIPFISSEYEVYAHVASEDDVLLAVSQSGETIDTLAALRAFKKKGAKVVSLTNVIGSVIARESDRQIYMKAGPEIGVAATKTFTVQLTALTWLSILISHHTGKIGEKELKEINSSLKELPSLVEKTINLYSGWSKELSNFMAKKASAYYLSRGLGVPIALEGALKLKEIAYIHAEGYPAGESKHGPIALVEKNFPVVFVSIEKSLEKRLHGNVEEMKARGAHTIGIIPKDSELRELFDRTAILPSSNEFLTPILGVVPLQLLAYYTAVEKGYDPDKPRNLAKTVTVE</sequence>
<dbReference type="EC" id="2.6.1.16" evidence="2 10"/>
<evidence type="ECO:0000256" key="2">
    <source>
        <dbReference type="ARBA" id="ARBA00012916"/>
    </source>
</evidence>
<proteinExistence type="inferred from homology"/>
<comment type="catalytic activity">
    <reaction evidence="1 10">
        <text>D-fructose 6-phosphate + L-glutamine = D-glucosamine 6-phosphate + L-glutamate</text>
        <dbReference type="Rhea" id="RHEA:13237"/>
        <dbReference type="ChEBI" id="CHEBI:29985"/>
        <dbReference type="ChEBI" id="CHEBI:58359"/>
        <dbReference type="ChEBI" id="CHEBI:58725"/>
        <dbReference type="ChEBI" id="CHEBI:61527"/>
        <dbReference type="EC" id="2.6.1.16"/>
    </reaction>
</comment>
<comment type="function">
    <text evidence="9 10">Catalyzes the first step in hexosamine metabolism, converting fructose-6P into glucosamine-6P using glutamine as a nitrogen source.</text>
</comment>
<dbReference type="PANTHER" id="PTHR10937">
    <property type="entry name" value="GLUCOSAMINE--FRUCTOSE-6-PHOSPHATE AMINOTRANSFERASE, ISOMERIZING"/>
    <property type="match status" value="1"/>
</dbReference>
<dbReference type="InterPro" id="IPR047084">
    <property type="entry name" value="GFAT_N"/>
</dbReference>
<evidence type="ECO:0000259" key="11">
    <source>
        <dbReference type="PROSITE" id="PS51278"/>
    </source>
</evidence>
<name>A0A7C1GCT5_9CREN</name>
<dbReference type="SUPFAM" id="SSF56235">
    <property type="entry name" value="N-terminal nucleophile aminohydrolases (Ntn hydrolases)"/>
    <property type="match status" value="1"/>
</dbReference>
<evidence type="ECO:0000256" key="5">
    <source>
        <dbReference type="ARBA" id="ARBA00022576"/>
    </source>
</evidence>
<keyword evidence="4 10" id="KW-0963">Cytoplasm</keyword>
<comment type="subcellular location">
    <subcellularLocation>
        <location evidence="10">Cytoplasm</location>
    </subcellularLocation>
</comment>
<feature type="active site" description="For Fru-6P isomerization activity" evidence="10">
    <location>
        <position position="600"/>
    </location>
</feature>
<dbReference type="GO" id="GO:0006002">
    <property type="term" value="P:fructose 6-phosphate metabolic process"/>
    <property type="evidence" value="ECO:0007669"/>
    <property type="project" value="TreeGrafter"/>
</dbReference>
<feature type="active site" description="Nucleophile; for GATase activity" evidence="10">
    <location>
        <position position="2"/>
    </location>
</feature>
<evidence type="ECO:0000256" key="3">
    <source>
        <dbReference type="ARBA" id="ARBA00016090"/>
    </source>
</evidence>
<dbReference type="PANTHER" id="PTHR10937:SF0">
    <property type="entry name" value="GLUTAMINE--FRUCTOSE-6-PHOSPHATE TRANSAMINASE (ISOMERIZING)"/>
    <property type="match status" value="1"/>
</dbReference>
<gene>
    <name evidence="10 13" type="primary">glmS</name>
    <name evidence="13" type="ORF">ENN26_06525</name>
</gene>
<dbReference type="CDD" id="cd05008">
    <property type="entry name" value="SIS_GlmS_GlmD_1"/>
    <property type="match status" value="1"/>
</dbReference>
<organism evidence="13">
    <name type="scientific">Thermofilum adornatum</name>
    <dbReference type="NCBI Taxonomy" id="1365176"/>
    <lineage>
        <taxon>Archaea</taxon>
        <taxon>Thermoproteota</taxon>
        <taxon>Thermoprotei</taxon>
        <taxon>Thermofilales</taxon>
        <taxon>Thermofilaceae</taxon>
        <taxon>Thermofilum</taxon>
    </lineage>
</organism>
<reference evidence="13" key="1">
    <citation type="journal article" date="2020" name="mSystems">
        <title>Genome- and Community-Level Interaction Insights into Carbon Utilization and Element Cycling Functions of Hydrothermarchaeota in Hydrothermal Sediment.</title>
        <authorList>
            <person name="Zhou Z."/>
            <person name="Liu Y."/>
            <person name="Xu W."/>
            <person name="Pan J."/>
            <person name="Luo Z.H."/>
            <person name="Li M."/>
        </authorList>
    </citation>
    <scope>NUCLEOTIDE SEQUENCE [LARGE SCALE GENOMIC DNA]</scope>
    <source>
        <strain evidence="13">SpSt-116</strain>
    </source>
</reference>
<feature type="domain" description="Glutamine amidotransferase type-2" evidence="11">
    <location>
        <begin position="2"/>
        <end position="220"/>
    </location>
</feature>
<dbReference type="InterPro" id="IPR046348">
    <property type="entry name" value="SIS_dom_sf"/>
</dbReference>
<dbReference type="GO" id="GO:0097367">
    <property type="term" value="F:carbohydrate derivative binding"/>
    <property type="evidence" value="ECO:0007669"/>
    <property type="project" value="InterPro"/>
</dbReference>
<dbReference type="NCBIfam" id="NF001484">
    <property type="entry name" value="PRK00331.1"/>
    <property type="match status" value="1"/>
</dbReference>
<evidence type="ECO:0000256" key="8">
    <source>
        <dbReference type="ARBA" id="ARBA00022962"/>
    </source>
</evidence>